<evidence type="ECO:0000256" key="7">
    <source>
        <dbReference type="ARBA" id="ARBA00022989"/>
    </source>
</evidence>
<keyword evidence="8 9" id="KW-0472">Membrane</keyword>
<dbReference type="GO" id="GO:0015420">
    <property type="term" value="F:ABC-type vitamin B12 transporter activity"/>
    <property type="evidence" value="ECO:0007669"/>
    <property type="project" value="UniProtKB-UniRule"/>
</dbReference>
<dbReference type="Pfam" id="PF03186">
    <property type="entry name" value="CobD_Cbib"/>
    <property type="match status" value="1"/>
</dbReference>
<dbReference type="PANTHER" id="PTHR34308">
    <property type="entry name" value="COBALAMIN BIOSYNTHESIS PROTEIN CBIB"/>
    <property type="match status" value="1"/>
</dbReference>
<reference evidence="10 11" key="1">
    <citation type="submission" date="2015-06" db="EMBL/GenBank/DDBJ databases">
        <title>Draft genome sequence of beer spoilage bacterium Megasphaera cerevisiae type strain 20462.</title>
        <authorList>
            <person name="Kutumbaka K."/>
            <person name="Pasmowitz J."/>
            <person name="Mategko J."/>
            <person name="Reyes D."/>
            <person name="Friedrich A."/>
            <person name="Han S."/>
            <person name="Martens-Habbena W."/>
            <person name="Neal-McKinney J."/>
            <person name="Janagama H.K."/>
            <person name="Nadala C."/>
            <person name="Samadpour M."/>
        </authorList>
    </citation>
    <scope>NUCLEOTIDE SEQUENCE [LARGE SCALE GENOMIC DNA]</scope>
    <source>
        <strain evidence="10 11">DSM 20462</strain>
    </source>
</reference>
<evidence type="ECO:0000313" key="10">
    <source>
        <dbReference type="EMBL" id="KMO87347.1"/>
    </source>
</evidence>
<keyword evidence="6 9" id="KW-0812">Transmembrane</keyword>
<keyword evidence="4 9" id="KW-1003">Cell membrane</keyword>
<proteinExistence type="inferred from homology"/>
<name>A0A0J6WZN2_9FIRM</name>
<dbReference type="UniPathway" id="UPA00148"/>
<dbReference type="PANTHER" id="PTHR34308:SF1">
    <property type="entry name" value="COBALAMIN BIOSYNTHESIS PROTEIN CBIB"/>
    <property type="match status" value="1"/>
</dbReference>
<dbReference type="HAMAP" id="MF_00024">
    <property type="entry name" value="CobD_CbiB"/>
    <property type="match status" value="1"/>
</dbReference>
<dbReference type="OrthoDB" id="9811967at2"/>
<dbReference type="Proteomes" id="UP000036503">
    <property type="component" value="Unassembled WGS sequence"/>
</dbReference>
<comment type="similarity">
    <text evidence="3 9">Belongs to the CobD/CbiB family.</text>
</comment>
<sequence>MITPLLAFLLDMLIGDPHVSFHPVALIGKLIARLEVFFYSPEASKGIQFTLGAILVMVVLVLTYDLICVALVGLGYLQNSYLSWFVQALILSLMICPRSLAQAGWEIYKCLRQHQVETARSKVGQIVGRDTEQLNEAEITRATVETIAENTVDGILSPLFFFAIGGLPLAVVYRAVNTLDSMIAYKNDRYIYFGRFAARVDDIFNYIPARMGALLFIAAAFLLQYDWRLAWHTMRRDAVKHPSPNGGYAEATAAGALGIRLGGYNSYFGRKTFRAYMGEAFFSLVPYHIMQCIYLMYTVTVLAVILTAFYRLGVVGLWN</sequence>
<organism evidence="10 11">
    <name type="scientific">Megasphaera cerevisiae DSM 20462</name>
    <dbReference type="NCBI Taxonomy" id="1122219"/>
    <lineage>
        <taxon>Bacteria</taxon>
        <taxon>Bacillati</taxon>
        <taxon>Bacillota</taxon>
        <taxon>Negativicutes</taxon>
        <taxon>Veillonellales</taxon>
        <taxon>Veillonellaceae</taxon>
        <taxon>Megasphaera</taxon>
    </lineage>
</organism>
<dbReference type="EMBL" id="LEKT01000006">
    <property type="protein sequence ID" value="KMO87347.1"/>
    <property type="molecule type" value="Genomic_DNA"/>
</dbReference>
<feature type="transmembrane region" description="Helical" evidence="9">
    <location>
        <begin position="51"/>
        <end position="75"/>
    </location>
</feature>
<dbReference type="AlphaFoldDB" id="A0A0J6WZN2"/>
<evidence type="ECO:0000256" key="5">
    <source>
        <dbReference type="ARBA" id="ARBA00022573"/>
    </source>
</evidence>
<dbReference type="InterPro" id="IPR004485">
    <property type="entry name" value="Cobalamin_biosynth_CobD/CbiB"/>
</dbReference>
<keyword evidence="11" id="KW-1185">Reference proteome</keyword>
<accession>A0A0J6WZN2</accession>
<dbReference type="NCBIfam" id="TIGR00380">
    <property type="entry name" value="cobal_cbiB"/>
    <property type="match status" value="1"/>
</dbReference>
<feature type="transmembrane region" description="Helical" evidence="9">
    <location>
        <begin position="203"/>
        <end position="225"/>
    </location>
</feature>
<evidence type="ECO:0000256" key="1">
    <source>
        <dbReference type="ARBA" id="ARBA00004651"/>
    </source>
</evidence>
<comment type="function">
    <text evidence="9">Converts cobyric acid to cobinamide by the addition of aminopropanol on the F carboxylic group.</text>
</comment>
<comment type="subcellular location">
    <subcellularLocation>
        <location evidence="1 9">Cell membrane</location>
        <topology evidence="1 9">Multi-pass membrane protein</topology>
    </subcellularLocation>
</comment>
<keyword evidence="5 9" id="KW-0169">Cobalamin biosynthesis</keyword>
<dbReference type="GO" id="GO:0009236">
    <property type="term" value="P:cobalamin biosynthetic process"/>
    <property type="evidence" value="ECO:0007669"/>
    <property type="project" value="UniProtKB-UniRule"/>
</dbReference>
<dbReference type="GO" id="GO:0005886">
    <property type="term" value="C:plasma membrane"/>
    <property type="evidence" value="ECO:0007669"/>
    <property type="project" value="UniProtKB-SubCell"/>
</dbReference>
<evidence type="ECO:0000313" key="11">
    <source>
        <dbReference type="Proteomes" id="UP000036503"/>
    </source>
</evidence>
<comment type="caution">
    <text evidence="10">The sequence shown here is derived from an EMBL/GenBank/DDBJ whole genome shotgun (WGS) entry which is preliminary data.</text>
</comment>
<evidence type="ECO:0000256" key="4">
    <source>
        <dbReference type="ARBA" id="ARBA00022475"/>
    </source>
</evidence>
<evidence type="ECO:0000256" key="6">
    <source>
        <dbReference type="ARBA" id="ARBA00022692"/>
    </source>
</evidence>
<dbReference type="RefSeq" id="WP_048513323.1">
    <property type="nucleotide sequence ID" value="NZ_FUXD01000002.1"/>
</dbReference>
<comment type="pathway">
    <text evidence="2 9">Cofactor biosynthesis; adenosylcobalamin biosynthesis.</text>
</comment>
<dbReference type="InParanoid" id="A0A0J6WZN2"/>
<dbReference type="STRING" id="39029.BSR42_00710"/>
<evidence type="ECO:0000256" key="2">
    <source>
        <dbReference type="ARBA" id="ARBA00004953"/>
    </source>
</evidence>
<protein>
    <recommendedName>
        <fullName evidence="9">Cobalamin biosynthesis protein CobD</fullName>
    </recommendedName>
</protein>
<evidence type="ECO:0000256" key="9">
    <source>
        <dbReference type="HAMAP-Rule" id="MF_00024"/>
    </source>
</evidence>
<evidence type="ECO:0000256" key="8">
    <source>
        <dbReference type="ARBA" id="ARBA00023136"/>
    </source>
</evidence>
<keyword evidence="7 9" id="KW-1133">Transmembrane helix</keyword>
<feature type="transmembrane region" description="Helical" evidence="9">
    <location>
        <begin position="81"/>
        <end position="101"/>
    </location>
</feature>
<evidence type="ECO:0000256" key="3">
    <source>
        <dbReference type="ARBA" id="ARBA00006263"/>
    </source>
</evidence>
<feature type="transmembrane region" description="Helical" evidence="9">
    <location>
        <begin position="155"/>
        <end position="176"/>
    </location>
</feature>
<feature type="transmembrane region" description="Helical" evidence="9">
    <location>
        <begin position="292"/>
        <end position="312"/>
    </location>
</feature>
<gene>
    <name evidence="9" type="primary">cobD</name>
    <name evidence="10" type="ORF">AB840_02830</name>
</gene>
<dbReference type="GO" id="GO:0048472">
    <property type="term" value="F:threonine-phosphate decarboxylase activity"/>
    <property type="evidence" value="ECO:0007669"/>
    <property type="project" value="InterPro"/>
</dbReference>
<dbReference type="PATRIC" id="fig|1122219.3.peg.2443"/>